<keyword evidence="3" id="KW-1185">Reference proteome</keyword>
<sequence length="55" mass="5657">MFNGIGNTAGIVTPIVIGYVGARTGSFDRAPRFAGAHGIAGMFAYGLLAGPFKRI</sequence>
<comment type="caution">
    <text evidence="2">The sequence shown here is derived from an EMBL/GenBank/DDBJ whole genome shotgun (WGS) entry which is preliminary data.</text>
</comment>
<dbReference type="Proteomes" id="UP000071859">
    <property type="component" value="Unassembled WGS sequence"/>
</dbReference>
<protein>
    <submittedName>
        <fullName evidence="2">Major facilitator transporter</fullName>
    </submittedName>
</protein>
<proteinExistence type="predicted"/>
<keyword evidence="1" id="KW-0812">Transmembrane</keyword>
<feature type="transmembrane region" description="Helical" evidence="1">
    <location>
        <begin position="33"/>
        <end position="52"/>
    </location>
</feature>
<evidence type="ECO:0000256" key="1">
    <source>
        <dbReference type="SAM" id="Phobius"/>
    </source>
</evidence>
<dbReference type="AlphaFoldDB" id="A0A158EJW8"/>
<accession>A0A158EJW8</accession>
<dbReference type="EMBL" id="FCOX02000182">
    <property type="protein sequence ID" value="SAL07201.1"/>
    <property type="molecule type" value="Genomic_DNA"/>
</dbReference>
<dbReference type="RefSeq" id="WP_198399486.1">
    <property type="nucleotide sequence ID" value="NZ_FCOX02000182.1"/>
</dbReference>
<gene>
    <name evidence="2" type="ORF">AWB78_08470</name>
</gene>
<reference evidence="2" key="1">
    <citation type="submission" date="2016-01" db="EMBL/GenBank/DDBJ databases">
        <authorList>
            <person name="Peeters C."/>
        </authorList>
    </citation>
    <scope>NUCLEOTIDE SEQUENCE</scope>
    <source>
        <strain evidence="2">LMG 29321</strain>
    </source>
</reference>
<name>A0A158EJW8_9BURK</name>
<organism evidence="2 3">
    <name type="scientific">Caballeronia calidae</name>
    <dbReference type="NCBI Taxonomy" id="1777139"/>
    <lineage>
        <taxon>Bacteria</taxon>
        <taxon>Pseudomonadati</taxon>
        <taxon>Pseudomonadota</taxon>
        <taxon>Betaproteobacteria</taxon>
        <taxon>Burkholderiales</taxon>
        <taxon>Burkholderiaceae</taxon>
        <taxon>Caballeronia</taxon>
    </lineage>
</organism>
<keyword evidence="1" id="KW-0472">Membrane</keyword>
<keyword evidence="1" id="KW-1133">Transmembrane helix</keyword>
<evidence type="ECO:0000313" key="2">
    <source>
        <dbReference type="EMBL" id="SAL07201.1"/>
    </source>
</evidence>
<evidence type="ECO:0000313" key="3">
    <source>
        <dbReference type="Proteomes" id="UP000071859"/>
    </source>
</evidence>